<dbReference type="Gene3D" id="3.30.420.10">
    <property type="entry name" value="Ribonuclease H-like superfamily/Ribonuclease H"/>
    <property type="match status" value="1"/>
</dbReference>
<keyword evidence="1" id="KW-0269">Exonuclease</keyword>
<dbReference type="GO" id="GO:0003677">
    <property type="term" value="F:DNA binding"/>
    <property type="evidence" value="ECO:0007669"/>
    <property type="project" value="InterPro"/>
</dbReference>
<dbReference type="SUPFAM" id="SSF53098">
    <property type="entry name" value="Ribonuclease H-like"/>
    <property type="match status" value="1"/>
</dbReference>
<dbReference type="InterPro" id="IPR035901">
    <property type="entry name" value="GIY-YIG_endonuc_sf"/>
</dbReference>
<dbReference type="GO" id="GO:0006260">
    <property type="term" value="P:DNA replication"/>
    <property type="evidence" value="ECO:0007669"/>
    <property type="project" value="InterPro"/>
</dbReference>
<keyword evidence="1" id="KW-0540">Nuclease</keyword>
<dbReference type="GO" id="GO:0003887">
    <property type="term" value="F:DNA-directed DNA polymerase activity"/>
    <property type="evidence" value="ECO:0007669"/>
    <property type="project" value="InterPro"/>
</dbReference>
<dbReference type="InterPro" id="IPR000305">
    <property type="entry name" value="GIY-YIG_endonuc"/>
</dbReference>
<dbReference type="InterPro" id="IPR006054">
    <property type="entry name" value="DnaQ"/>
</dbReference>
<dbReference type="InterPro" id="IPR012337">
    <property type="entry name" value="RNaseH-like_sf"/>
</dbReference>
<dbReference type="FunFam" id="3.30.420.10:FF:000045">
    <property type="entry name" value="3'-5' exonuclease DinG"/>
    <property type="match status" value="1"/>
</dbReference>
<keyword evidence="1" id="KW-0378">Hydrolase</keyword>
<dbReference type="InterPro" id="IPR001943">
    <property type="entry name" value="UVR_dom"/>
</dbReference>
<evidence type="ECO:0000256" key="1">
    <source>
        <dbReference type="ARBA" id="ARBA00022839"/>
    </source>
</evidence>
<dbReference type="InterPro" id="IPR050066">
    <property type="entry name" value="UvrABC_protein_C"/>
</dbReference>
<dbReference type="EMBL" id="RQJX01000014">
    <property type="protein sequence ID" value="RQN03152.1"/>
    <property type="molecule type" value="Genomic_DNA"/>
</dbReference>
<gene>
    <name evidence="3" type="ORF">EHW97_10750</name>
</gene>
<dbReference type="AlphaFoldDB" id="A0A3N6WDU1"/>
<dbReference type="NCBIfam" id="NF005905">
    <property type="entry name" value="PRK07883.1-3"/>
    <property type="match status" value="1"/>
</dbReference>
<sequence length="570" mass="63126">MTVDPPSVSAVVIQPTFDDLGRPLLDTTFCVVDLETTGGSPAKGSKITEVGAVKIRGGEVLGEFQTLVNPDESIPAFITVLTGITDQMVIDAPRIDEVLPSFLEFAHGCVLVAHNAPFDTGFLRHAAGELGISWPRFEVLDTAVLARRALLRDEVPNVKLATLAAKFSEVTPDHRALTDARATVDVLHALFERLGSLGVTTFEEVRDFTAAVSPAQRAKRHLADHLPDAPGVYLFRRSDGEVLYVGTSRSLRRRVRSYFTRAETRSRMGEMIALAERVDPVVCATALEAQVRELRLIDEHRPPYNRRSKFPDRQSWIKLTSEPWPRLSIVTRVLDDGADYIGPFRRAAAESAVAALHESFRVRQCTTRFGKVPRRSPCALAELGRCLSPCDGSVDAERYGDEVQRLRDALHGDPAAHVVRHVEDKMTQLAAAERFEDAGAWRDRLAAFLRGSRRSQRLRSLTEQPQLVAAAPHEDGWEIHVVRHGRLAAAGILRRGTATWPWVESLVASAETVTPSHGPCPSGLVEETEAILRWLEQPGVRLIEGSWASPRWSTARHLDRYEVDRSMLAV</sequence>
<dbReference type="PANTHER" id="PTHR30562">
    <property type="entry name" value="UVRC/OXIDOREDUCTASE"/>
    <property type="match status" value="1"/>
</dbReference>
<dbReference type="SMART" id="SM00465">
    <property type="entry name" value="GIYc"/>
    <property type="match status" value="1"/>
</dbReference>
<dbReference type="Gene3D" id="3.40.1440.10">
    <property type="entry name" value="GIY-YIG endonuclease"/>
    <property type="match status" value="1"/>
</dbReference>
<dbReference type="GO" id="GO:0009380">
    <property type="term" value="C:excinuclease repair complex"/>
    <property type="evidence" value="ECO:0007669"/>
    <property type="project" value="TreeGrafter"/>
</dbReference>
<dbReference type="NCBIfam" id="TIGR00573">
    <property type="entry name" value="dnaq"/>
    <property type="match status" value="1"/>
</dbReference>
<dbReference type="InterPro" id="IPR036397">
    <property type="entry name" value="RNaseH_sf"/>
</dbReference>
<reference evidence="3 4" key="1">
    <citation type="submission" date="2018-11" db="EMBL/GenBank/DDBJ databases">
        <authorList>
            <person name="Li F."/>
        </authorList>
    </citation>
    <scope>NUCLEOTIDE SEQUENCE [LARGE SCALE GENOMIC DNA]</scope>
    <source>
        <strain evidence="3 4">YS17T</strain>
    </source>
</reference>
<comment type="caution">
    <text evidence="3">The sequence shown here is derived from an EMBL/GenBank/DDBJ whole genome shotgun (WGS) entry which is preliminary data.</text>
</comment>
<dbReference type="SMART" id="SM00479">
    <property type="entry name" value="EXOIII"/>
    <property type="match status" value="1"/>
</dbReference>
<accession>A0A3N6WDU1</accession>
<dbReference type="PANTHER" id="PTHR30562:SF1">
    <property type="entry name" value="UVRABC SYSTEM PROTEIN C"/>
    <property type="match status" value="1"/>
</dbReference>
<proteinExistence type="predicted"/>
<dbReference type="Pfam" id="PF01541">
    <property type="entry name" value="GIY-YIG"/>
    <property type="match status" value="1"/>
</dbReference>
<dbReference type="SUPFAM" id="SSF82771">
    <property type="entry name" value="GIY-YIG endonuclease"/>
    <property type="match status" value="1"/>
</dbReference>
<evidence type="ECO:0000313" key="4">
    <source>
        <dbReference type="Proteomes" id="UP000275225"/>
    </source>
</evidence>
<keyword evidence="4" id="KW-1185">Reference proteome</keyword>
<dbReference type="Proteomes" id="UP000275225">
    <property type="component" value="Unassembled WGS sequence"/>
</dbReference>
<dbReference type="Pfam" id="PF00929">
    <property type="entry name" value="RNase_T"/>
    <property type="match status" value="1"/>
</dbReference>
<dbReference type="Pfam" id="PF02151">
    <property type="entry name" value="UVR"/>
    <property type="match status" value="1"/>
</dbReference>
<dbReference type="GO" id="GO:0004527">
    <property type="term" value="F:exonuclease activity"/>
    <property type="evidence" value="ECO:0007669"/>
    <property type="project" value="UniProtKB-KW"/>
</dbReference>
<dbReference type="CDD" id="cd10434">
    <property type="entry name" value="GIY-YIG_UvrC_Cho"/>
    <property type="match status" value="1"/>
</dbReference>
<protein>
    <submittedName>
        <fullName evidence="3">DEDD exnuclease domain-containing protein</fullName>
    </submittedName>
</protein>
<evidence type="ECO:0000259" key="2">
    <source>
        <dbReference type="PROSITE" id="PS50164"/>
    </source>
</evidence>
<feature type="domain" description="GIY-YIG" evidence="2">
    <location>
        <begin position="228"/>
        <end position="306"/>
    </location>
</feature>
<evidence type="ECO:0000313" key="3">
    <source>
        <dbReference type="EMBL" id="RQN03152.1"/>
    </source>
</evidence>
<dbReference type="OrthoDB" id="9803913at2"/>
<dbReference type="GO" id="GO:0006289">
    <property type="term" value="P:nucleotide-excision repair"/>
    <property type="evidence" value="ECO:0007669"/>
    <property type="project" value="InterPro"/>
</dbReference>
<name>A0A3N6WDU1_9ACTN</name>
<organism evidence="3 4">
    <name type="scientific">Aeromicrobium camelliae</name>
    <dbReference type="NCBI Taxonomy" id="1538144"/>
    <lineage>
        <taxon>Bacteria</taxon>
        <taxon>Bacillati</taxon>
        <taxon>Actinomycetota</taxon>
        <taxon>Actinomycetes</taxon>
        <taxon>Propionibacteriales</taxon>
        <taxon>Nocardioidaceae</taxon>
        <taxon>Aeromicrobium</taxon>
    </lineage>
</organism>
<dbReference type="InterPro" id="IPR047296">
    <property type="entry name" value="GIY-YIG_UvrC_Cho"/>
</dbReference>
<dbReference type="InterPro" id="IPR013520">
    <property type="entry name" value="Ribonucl_H"/>
</dbReference>
<dbReference type="PROSITE" id="PS50164">
    <property type="entry name" value="GIY_YIG"/>
    <property type="match status" value="1"/>
</dbReference>
<dbReference type="NCBIfam" id="NF005907">
    <property type="entry name" value="PRK07883.1-5"/>
    <property type="match status" value="1"/>
</dbReference>
<dbReference type="CDD" id="cd06127">
    <property type="entry name" value="DEDDh"/>
    <property type="match status" value="1"/>
</dbReference>